<accession>A0A382XQD6</accession>
<feature type="non-terminal residue" evidence="1">
    <location>
        <position position="1"/>
    </location>
</feature>
<dbReference type="AlphaFoldDB" id="A0A382XQD6"/>
<name>A0A382XQD6_9ZZZZ</name>
<dbReference type="EMBL" id="UINC01169224">
    <property type="protein sequence ID" value="SVD72651.1"/>
    <property type="molecule type" value="Genomic_DNA"/>
</dbReference>
<reference evidence="1" key="1">
    <citation type="submission" date="2018-05" db="EMBL/GenBank/DDBJ databases">
        <authorList>
            <person name="Lanie J.A."/>
            <person name="Ng W.-L."/>
            <person name="Kazmierczak K.M."/>
            <person name="Andrzejewski T.M."/>
            <person name="Davidsen T.M."/>
            <person name="Wayne K.J."/>
            <person name="Tettelin H."/>
            <person name="Glass J.I."/>
            <person name="Rusch D."/>
            <person name="Podicherti R."/>
            <person name="Tsui H.-C.T."/>
            <person name="Winkler M.E."/>
        </authorList>
    </citation>
    <scope>NUCLEOTIDE SEQUENCE</scope>
</reference>
<dbReference type="Gene3D" id="3.30.360.10">
    <property type="entry name" value="Dihydrodipicolinate Reductase, domain 2"/>
    <property type="match status" value="1"/>
</dbReference>
<protein>
    <recommendedName>
        <fullName evidence="2">Saccharopine dehydrogenase-like C-terminal domain-containing protein</fullName>
    </recommendedName>
</protein>
<organism evidence="1">
    <name type="scientific">marine metagenome</name>
    <dbReference type="NCBI Taxonomy" id="408172"/>
    <lineage>
        <taxon>unclassified sequences</taxon>
        <taxon>metagenomes</taxon>
        <taxon>ecological metagenomes</taxon>
    </lineage>
</organism>
<evidence type="ECO:0000313" key="1">
    <source>
        <dbReference type="EMBL" id="SVD72651.1"/>
    </source>
</evidence>
<proteinExistence type="predicted"/>
<evidence type="ECO:0008006" key="2">
    <source>
        <dbReference type="Google" id="ProtNLM"/>
    </source>
</evidence>
<gene>
    <name evidence="1" type="ORF">METZ01_LOCUS425505</name>
</gene>
<sequence>GVVIGSGASSVPTITHAMIGELATDFSSIETIQIALSPGNRNPRGSSTIGAILSYVGRPIRVWERGQWNSVLGWSDCQVLDFPAKVGRRRVYRCETPELELFPSLWKAGTVRFHAGVELNLISHTLDVMGRLRKRIPLPWLPRLAGVMTQLSRLVFSWGSKNGALSVWVNGIGPAGTRIERRLAIVTDDDGPATPSSPGILLGRKILLEDSLPPGAYPCCGHLEFSEIMRHLEPFGIWHASGDESGWAAG</sequence>